<dbReference type="PROSITE" id="PS51722">
    <property type="entry name" value="G_TR_2"/>
    <property type="match status" value="1"/>
</dbReference>
<dbReference type="SUPFAM" id="SSF50465">
    <property type="entry name" value="EF-Tu/eEF-1alpha/eIF2-gamma C-terminal domain"/>
    <property type="match status" value="1"/>
</dbReference>
<dbReference type="CDD" id="cd03693">
    <property type="entry name" value="EF1_alpha_II"/>
    <property type="match status" value="1"/>
</dbReference>
<keyword evidence="3" id="KW-0963">Cytoplasm</keyword>
<keyword evidence="6" id="KW-0648">Protein biosynthesis</keyword>
<evidence type="ECO:0000256" key="6">
    <source>
        <dbReference type="ARBA" id="ARBA00022917"/>
    </source>
</evidence>
<dbReference type="FunFam" id="2.40.30.10:FF:000005">
    <property type="entry name" value="Elongation factor 1-alpha"/>
    <property type="match status" value="1"/>
</dbReference>
<dbReference type="InterPro" id="IPR054696">
    <property type="entry name" value="GTP-eEF1A_C"/>
</dbReference>
<keyword evidence="10" id="KW-1185">Reference proteome</keyword>
<dbReference type="GO" id="GO:0005525">
    <property type="term" value="F:GTP binding"/>
    <property type="evidence" value="ECO:0007669"/>
    <property type="project" value="UniProtKB-KW"/>
</dbReference>
<comment type="similarity">
    <text evidence="2">Belongs to the TRAFAC class translation factor GTPase superfamily. Classic translation factor GTPase family. EF-Tu/EF-1A subfamily.</text>
</comment>
<evidence type="ECO:0000256" key="1">
    <source>
        <dbReference type="ARBA" id="ARBA00004496"/>
    </source>
</evidence>
<organism evidence="9 10">
    <name type="scientific">Plasmodium ovale wallikeri</name>
    <dbReference type="NCBI Taxonomy" id="864142"/>
    <lineage>
        <taxon>Eukaryota</taxon>
        <taxon>Sar</taxon>
        <taxon>Alveolata</taxon>
        <taxon>Apicomplexa</taxon>
        <taxon>Aconoidasida</taxon>
        <taxon>Haemosporida</taxon>
        <taxon>Plasmodiidae</taxon>
        <taxon>Plasmodium</taxon>
        <taxon>Plasmodium (Plasmodium)</taxon>
    </lineage>
</organism>
<keyword evidence="7" id="KW-0342">GTP-binding</keyword>
<evidence type="ECO:0000256" key="4">
    <source>
        <dbReference type="ARBA" id="ARBA00022741"/>
    </source>
</evidence>
<dbReference type="FunFam" id="3.40.50.300:FF:001191">
    <property type="entry name" value="Elongation factor 1-alpha"/>
    <property type="match status" value="1"/>
</dbReference>
<dbReference type="Gene3D" id="3.40.50.300">
    <property type="entry name" value="P-loop containing nucleotide triphosphate hydrolases"/>
    <property type="match status" value="1"/>
</dbReference>
<dbReference type="PANTHER" id="PTHR23115">
    <property type="entry name" value="TRANSLATION FACTOR"/>
    <property type="match status" value="1"/>
</dbReference>
<dbReference type="InterPro" id="IPR031157">
    <property type="entry name" value="G_TR_CS"/>
</dbReference>
<dbReference type="EMBL" id="FLRD01001287">
    <property type="protein sequence ID" value="SBT56963.1"/>
    <property type="molecule type" value="Genomic_DNA"/>
</dbReference>
<evidence type="ECO:0000256" key="7">
    <source>
        <dbReference type="ARBA" id="ARBA00023134"/>
    </source>
</evidence>
<keyword evidence="5 9" id="KW-0251">Elongation factor</keyword>
<gene>
    <name evidence="9" type="ORF">POVWA1_079310</name>
</gene>
<evidence type="ECO:0000256" key="3">
    <source>
        <dbReference type="ARBA" id="ARBA00022490"/>
    </source>
</evidence>
<dbReference type="InterPro" id="IPR004539">
    <property type="entry name" value="Transl_elong_EF1A_euk/arc"/>
</dbReference>
<dbReference type="SUPFAM" id="SSF52540">
    <property type="entry name" value="P-loop containing nucleoside triphosphate hydrolases"/>
    <property type="match status" value="1"/>
</dbReference>
<dbReference type="GO" id="GO:0003924">
    <property type="term" value="F:GTPase activity"/>
    <property type="evidence" value="ECO:0007669"/>
    <property type="project" value="InterPro"/>
</dbReference>
<dbReference type="Pfam" id="PF03144">
    <property type="entry name" value="GTP_EFTU_D2"/>
    <property type="match status" value="1"/>
</dbReference>
<dbReference type="Pfam" id="PF00009">
    <property type="entry name" value="GTP_EFTU"/>
    <property type="match status" value="1"/>
</dbReference>
<dbReference type="PRINTS" id="PR00315">
    <property type="entry name" value="ELONGATNFCT"/>
</dbReference>
<dbReference type="GO" id="GO:0003746">
    <property type="term" value="F:translation elongation factor activity"/>
    <property type="evidence" value="ECO:0007669"/>
    <property type="project" value="UniProtKB-KW"/>
</dbReference>
<evidence type="ECO:0000256" key="2">
    <source>
        <dbReference type="ARBA" id="ARBA00007249"/>
    </source>
</evidence>
<dbReference type="InterPro" id="IPR000795">
    <property type="entry name" value="T_Tr_GTP-bd_dom"/>
</dbReference>
<protein>
    <submittedName>
        <fullName evidence="9">Elongation factor 1-alpha</fullName>
    </submittedName>
</protein>
<comment type="subcellular location">
    <subcellularLocation>
        <location evidence="1">Cytoplasm</location>
    </subcellularLocation>
</comment>
<evidence type="ECO:0000313" key="10">
    <source>
        <dbReference type="Proteomes" id="UP000078555"/>
    </source>
</evidence>
<reference evidence="10" key="1">
    <citation type="submission" date="2016-05" db="EMBL/GenBank/DDBJ databases">
        <authorList>
            <person name="Naeem Raeece"/>
        </authorList>
    </citation>
    <scope>NUCLEOTIDE SEQUENCE [LARGE SCALE GENOMIC DNA]</scope>
</reference>
<dbReference type="SUPFAM" id="SSF50447">
    <property type="entry name" value="Translation proteins"/>
    <property type="match status" value="1"/>
</dbReference>
<evidence type="ECO:0000259" key="8">
    <source>
        <dbReference type="PROSITE" id="PS51722"/>
    </source>
</evidence>
<evidence type="ECO:0000256" key="5">
    <source>
        <dbReference type="ARBA" id="ARBA00022768"/>
    </source>
</evidence>
<name>A0A1A9AK18_PLAOA</name>
<dbReference type="CDD" id="cd03705">
    <property type="entry name" value="EF1_alpha_III"/>
    <property type="match status" value="1"/>
</dbReference>
<dbReference type="PROSITE" id="PS00301">
    <property type="entry name" value="G_TR_1"/>
    <property type="match status" value="1"/>
</dbReference>
<sequence>MGKEKTHINLVVIGHVDSGKSTTTGHIIYKLGGIDRRTIEKFEKESAEMGKGSFKYAWVLDKLKAERERGITIDIALWKFETPRYFFTVIDAPGHKDFIKNMITGTSQADVALLVVPAEVGGFEGAFSKEGQTKEHALLAFTLGVKQIVVGVNKMDTVKYSEDRYEEIKKEVKDYLKKVGYQADKVDFIPISGFEGDNLIEKSDKTPWYKGRTLIEALDTMEPPKRPYDKPLRIPLQGVYKIGGIGTVPVGRVETGILKAGMVLNFAPSAVVSECKSVEMHKEVLEEARPGDNIGFNVKNVSVKEIKRGYVASDTKNEPAKGCSKFTAQVIILNHPGEIKNGYTPVLDCHTSHISCKFLNIDSKIDKRSGKVVEENPKAIKSGDSALVSLEPKKPMVVETFTEYPPLGRFAIRDMRQTIAVGIIKNVEKKEPGATVQIIKNISKRKLCEYKFYEVFSADHYLRNWKKHLIMNNTCNDLDNGHLERFGFKFFEIINTMFRIIIKLDTEKHSKYLNYWVYLELHIYKEEHENL</sequence>
<dbReference type="Pfam" id="PF22594">
    <property type="entry name" value="GTP-eEF1A_C"/>
    <property type="match status" value="1"/>
</dbReference>
<accession>A0A1A9AK18</accession>
<evidence type="ECO:0000313" key="9">
    <source>
        <dbReference type="EMBL" id="SBT56963.1"/>
    </source>
</evidence>
<keyword evidence="4" id="KW-0547">Nucleotide-binding</keyword>
<dbReference type="Proteomes" id="UP000078555">
    <property type="component" value="Unassembled WGS sequence"/>
</dbReference>
<dbReference type="HAMAP" id="MF_00118_A">
    <property type="entry name" value="EF_Tu_A"/>
    <property type="match status" value="1"/>
</dbReference>
<feature type="domain" description="Tr-type G" evidence="8">
    <location>
        <begin position="5"/>
        <end position="228"/>
    </location>
</feature>
<dbReference type="FunFam" id="2.40.30.10:FF:000003">
    <property type="entry name" value="Elongation factor 1-alpha"/>
    <property type="match status" value="1"/>
</dbReference>
<dbReference type="InterPro" id="IPR009000">
    <property type="entry name" value="Transl_B-barrel_sf"/>
</dbReference>
<dbReference type="CDD" id="cd01883">
    <property type="entry name" value="EF1_alpha"/>
    <property type="match status" value="1"/>
</dbReference>
<dbReference type="InterPro" id="IPR050100">
    <property type="entry name" value="TRAFAC_GTPase_members"/>
</dbReference>
<dbReference type="NCBIfam" id="NF008969">
    <property type="entry name" value="PRK12317.1"/>
    <property type="match status" value="1"/>
</dbReference>
<proteinExistence type="inferred from homology"/>
<dbReference type="InterPro" id="IPR009001">
    <property type="entry name" value="Transl_elong_EF1A/Init_IF2_C"/>
</dbReference>
<dbReference type="InterPro" id="IPR027417">
    <property type="entry name" value="P-loop_NTPase"/>
</dbReference>
<dbReference type="NCBIfam" id="TIGR00483">
    <property type="entry name" value="EF-1_alpha"/>
    <property type="match status" value="1"/>
</dbReference>
<dbReference type="InterPro" id="IPR004161">
    <property type="entry name" value="EFTu-like_2"/>
</dbReference>
<dbReference type="AlphaFoldDB" id="A0A1A9AK18"/>
<dbReference type="GO" id="GO:0005737">
    <property type="term" value="C:cytoplasm"/>
    <property type="evidence" value="ECO:0007669"/>
    <property type="project" value="UniProtKB-SubCell"/>
</dbReference>
<dbReference type="Gene3D" id="2.40.30.10">
    <property type="entry name" value="Translation factors"/>
    <property type="match status" value="2"/>
</dbReference>